<dbReference type="SUPFAM" id="SSF102705">
    <property type="entry name" value="NIF3 (NGG1p interacting factor 3)-like"/>
    <property type="match status" value="1"/>
</dbReference>
<evidence type="ECO:0000256" key="4">
    <source>
        <dbReference type="PIRSR" id="PIRSR602678-1"/>
    </source>
</evidence>
<feature type="binding site" evidence="4">
    <location>
        <position position="205"/>
    </location>
    <ligand>
        <name>a divalent metal cation</name>
        <dbReference type="ChEBI" id="CHEBI:60240"/>
        <label>1</label>
    </ligand>
</feature>
<dbReference type="InterPro" id="IPR002678">
    <property type="entry name" value="DUF34/NIF3"/>
</dbReference>
<dbReference type="PANTHER" id="PTHR13799">
    <property type="entry name" value="NGG1 INTERACTING FACTOR 3"/>
    <property type="match status" value="1"/>
</dbReference>
<keyword evidence="6" id="KW-1185">Reference proteome</keyword>
<comment type="caution">
    <text evidence="5">The sequence shown here is derived from an EMBL/GenBank/DDBJ whole genome shotgun (WGS) entry which is preliminary data.</text>
</comment>
<keyword evidence="3 4" id="KW-0479">Metal-binding</keyword>
<dbReference type="Gene3D" id="3.40.1390.30">
    <property type="entry name" value="NIF3 (NGG1p interacting factor 3)-like"/>
    <property type="match status" value="2"/>
</dbReference>
<protein>
    <recommendedName>
        <fullName evidence="2">GTP cyclohydrolase 1 type 2 homolog</fullName>
    </recommendedName>
</protein>
<organism evidence="5 6">
    <name type="scientific">Aliterella atlantica CENA595</name>
    <dbReference type="NCBI Taxonomy" id="1618023"/>
    <lineage>
        <taxon>Bacteria</taxon>
        <taxon>Bacillati</taxon>
        <taxon>Cyanobacteriota</taxon>
        <taxon>Cyanophyceae</taxon>
        <taxon>Chroococcidiopsidales</taxon>
        <taxon>Aliterellaceae</taxon>
        <taxon>Aliterella</taxon>
    </lineage>
</organism>
<reference evidence="5 6" key="1">
    <citation type="submission" date="2015-02" db="EMBL/GenBank/DDBJ databases">
        <title>Draft genome of a novel marine cyanobacterium (Chroococcales) isolated from South Atlantic Ocean.</title>
        <authorList>
            <person name="Rigonato J."/>
            <person name="Alvarenga D.O."/>
            <person name="Branco L.H."/>
            <person name="Varani A.M."/>
            <person name="Brandini F.P."/>
            <person name="Fiore M.F."/>
        </authorList>
    </citation>
    <scope>NUCLEOTIDE SEQUENCE [LARGE SCALE GENOMIC DNA]</scope>
    <source>
        <strain evidence="5 6">CENA595</strain>
    </source>
</reference>
<feature type="binding site" evidence="4">
    <location>
        <position position="209"/>
    </location>
    <ligand>
        <name>a divalent metal cation</name>
        <dbReference type="ChEBI" id="CHEBI:60240"/>
        <label>1</label>
    </ligand>
</feature>
<dbReference type="PATRIC" id="fig|1618023.3.peg.2145"/>
<comment type="similarity">
    <text evidence="1">Belongs to the GTP cyclohydrolase I type 2/NIF3 family.</text>
</comment>
<name>A0A0D8ZNE6_9CYAN</name>
<dbReference type="AlphaFoldDB" id="A0A0D8ZNE6"/>
<dbReference type="Pfam" id="PF01784">
    <property type="entry name" value="DUF34_NIF3"/>
    <property type="match status" value="1"/>
</dbReference>
<evidence type="ECO:0000313" key="6">
    <source>
        <dbReference type="Proteomes" id="UP000032452"/>
    </source>
</evidence>
<feature type="binding site" evidence="4">
    <location>
        <position position="88"/>
    </location>
    <ligand>
        <name>a divalent metal cation</name>
        <dbReference type="ChEBI" id="CHEBI:60240"/>
        <label>1</label>
    </ligand>
</feature>
<dbReference type="PANTHER" id="PTHR13799:SF14">
    <property type="entry name" value="GTP CYCLOHYDROLASE 1 TYPE 2 HOMOLOG"/>
    <property type="match status" value="1"/>
</dbReference>
<proteinExistence type="inferred from homology"/>
<dbReference type="GO" id="GO:0005737">
    <property type="term" value="C:cytoplasm"/>
    <property type="evidence" value="ECO:0007669"/>
    <property type="project" value="TreeGrafter"/>
</dbReference>
<dbReference type="RefSeq" id="WP_045056548.1">
    <property type="nucleotide sequence ID" value="NZ_CAWMDP010000025.1"/>
</dbReference>
<evidence type="ECO:0000256" key="3">
    <source>
        <dbReference type="ARBA" id="ARBA00022723"/>
    </source>
</evidence>
<sequence>MSIYLDDIAQFLAKFLAVDRYDGDQNGIYVPSNRAIARLGLVLEPRSDLAKWTRRERIDALFLHRPWQLQPEKLAADIGVIAYHLAFDECFTLGYNPRLATVLGMSGLEVLGKKEERAIGMIGAIDRHNFDSYCDRIDQVFGGYDKANPGNCAEILRVAVVGAMNDALVREASDRGANIYITGQLRQPAQEALLETGIGCVAVGHRRCEEWGLKALGGVLTERWAKLQVLFL</sequence>
<dbReference type="GO" id="GO:0046872">
    <property type="term" value="F:metal ion binding"/>
    <property type="evidence" value="ECO:0007669"/>
    <property type="project" value="UniProtKB-KW"/>
</dbReference>
<dbReference type="Proteomes" id="UP000032452">
    <property type="component" value="Unassembled WGS sequence"/>
</dbReference>
<dbReference type="STRING" id="1618023.UH38_20450"/>
<evidence type="ECO:0000313" key="5">
    <source>
        <dbReference type="EMBL" id="KJH70004.1"/>
    </source>
</evidence>
<dbReference type="EMBL" id="JYON01000029">
    <property type="protein sequence ID" value="KJH70004.1"/>
    <property type="molecule type" value="Genomic_DNA"/>
</dbReference>
<gene>
    <name evidence="5" type="ORF">UH38_20450</name>
</gene>
<dbReference type="InterPro" id="IPR036069">
    <property type="entry name" value="DUF34/NIF3_sf"/>
</dbReference>
<evidence type="ECO:0000256" key="2">
    <source>
        <dbReference type="ARBA" id="ARBA00022112"/>
    </source>
</evidence>
<accession>A0A0D8ZNE6</accession>
<evidence type="ECO:0000256" key="1">
    <source>
        <dbReference type="ARBA" id="ARBA00006964"/>
    </source>
</evidence>